<protein>
    <submittedName>
        <fullName evidence="2">Histone H2A/H2B/H3 domain-containing protein</fullName>
    </submittedName>
</protein>
<name>A0AC34GEV6_9BILA</name>
<evidence type="ECO:0000313" key="2">
    <source>
        <dbReference type="WBParaSite" id="ES5_v2.g28166.t1"/>
    </source>
</evidence>
<proteinExistence type="predicted"/>
<dbReference type="Proteomes" id="UP000887579">
    <property type="component" value="Unplaced"/>
</dbReference>
<accession>A0AC34GEV6</accession>
<evidence type="ECO:0000313" key="1">
    <source>
        <dbReference type="Proteomes" id="UP000887579"/>
    </source>
</evidence>
<reference evidence="2" key="1">
    <citation type="submission" date="2022-11" db="UniProtKB">
        <authorList>
            <consortium name="WormBaseParasite"/>
        </authorList>
    </citation>
    <scope>IDENTIFICATION</scope>
</reference>
<organism evidence="1 2">
    <name type="scientific">Panagrolaimus sp. ES5</name>
    <dbReference type="NCBI Taxonomy" id="591445"/>
    <lineage>
        <taxon>Eukaryota</taxon>
        <taxon>Metazoa</taxon>
        <taxon>Ecdysozoa</taxon>
        <taxon>Nematoda</taxon>
        <taxon>Chromadorea</taxon>
        <taxon>Rhabditida</taxon>
        <taxon>Tylenchina</taxon>
        <taxon>Panagrolaimomorpha</taxon>
        <taxon>Panagrolaimoidea</taxon>
        <taxon>Panagrolaimidae</taxon>
        <taxon>Panagrolaimus</taxon>
    </lineage>
</organism>
<dbReference type="WBParaSite" id="ES5_v2.g28166.t1">
    <property type="protein sequence ID" value="ES5_v2.g28166.t1"/>
    <property type="gene ID" value="ES5_v2.g28166"/>
</dbReference>
<sequence length="51" mass="5819">MFRLIREIALNEKPSDNTEYRWQSSAILALHTAAEAHLVGVFEDLNILAIH</sequence>